<keyword evidence="12" id="KW-1185">Reference proteome</keyword>
<dbReference type="Pfam" id="PF00060">
    <property type="entry name" value="Lig_chan"/>
    <property type="match status" value="1"/>
</dbReference>
<dbReference type="PANTHER" id="PTHR42643">
    <property type="entry name" value="IONOTROPIC RECEPTOR 20A-RELATED"/>
    <property type="match status" value="1"/>
</dbReference>
<dbReference type="SUPFAM" id="SSF53850">
    <property type="entry name" value="Periplasmic binding protein-like II"/>
    <property type="match status" value="1"/>
</dbReference>
<evidence type="ECO:0000256" key="7">
    <source>
        <dbReference type="ARBA" id="ARBA00023180"/>
    </source>
</evidence>
<name>A0A9N8E5Q9_9STRA</name>
<dbReference type="Proteomes" id="UP001153069">
    <property type="component" value="Unassembled WGS sequence"/>
</dbReference>
<comment type="subcellular location">
    <subcellularLocation>
        <location evidence="1">Cell membrane</location>
        <topology evidence="1">Multi-pass membrane protein</topology>
    </subcellularLocation>
</comment>
<keyword evidence="2" id="KW-1003">Cell membrane</keyword>
<feature type="transmembrane region" description="Helical" evidence="8">
    <location>
        <begin position="489"/>
        <end position="509"/>
    </location>
</feature>
<keyword evidence="9" id="KW-0732">Signal</keyword>
<evidence type="ECO:0000256" key="5">
    <source>
        <dbReference type="ARBA" id="ARBA00023136"/>
    </source>
</evidence>
<feature type="transmembrane region" description="Helical" evidence="8">
    <location>
        <begin position="189"/>
        <end position="208"/>
    </location>
</feature>
<evidence type="ECO:0000313" key="12">
    <source>
        <dbReference type="Proteomes" id="UP001153069"/>
    </source>
</evidence>
<dbReference type="Gene3D" id="1.10.287.70">
    <property type="match status" value="1"/>
</dbReference>
<evidence type="ECO:0000313" key="11">
    <source>
        <dbReference type="EMBL" id="CAB9513194.1"/>
    </source>
</evidence>
<feature type="domain" description="Ionotropic glutamate receptor C-terminal" evidence="10">
    <location>
        <begin position="189"/>
        <end position="491"/>
    </location>
</feature>
<proteinExistence type="predicted"/>
<dbReference type="GO" id="GO:0005886">
    <property type="term" value="C:plasma membrane"/>
    <property type="evidence" value="ECO:0007669"/>
    <property type="project" value="UniProtKB-SubCell"/>
</dbReference>
<evidence type="ECO:0000256" key="3">
    <source>
        <dbReference type="ARBA" id="ARBA00022692"/>
    </source>
</evidence>
<evidence type="ECO:0000256" key="4">
    <source>
        <dbReference type="ARBA" id="ARBA00022989"/>
    </source>
</evidence>
<dbReference type="AlphaFoldDB" id="A0A9N8E5Q9"/>
<keyword evidence="3 8" id="KW-0812">Transmembrane</keyword>
<accession>A0A9N8E5Q9</accession>
<dbReference type="OrthoDB" id="5984008at2759"/>
<comment type="caution">
    <text evidence="11">The sequence shown here is derived from an EMBL/GenBank/DDBJ whole genome shotgun (WGS) entry which is preliminary data.</text>
</comment>
<gene>
    <name evidence="11" type="ORF">SEMRO_577_G169650.1</name>
</gene>
<dbReference type="SUPFAM" id="SSF81324">
    <property type="entry name" value="Voltage-gated potassium channels"/>
    <property type="match status" value="1"/>
</dbReference>
<keyword evidence="6 11" id="KW-0675">Receptor</keyword>
<evidence type="ECO:0000256" key="9">
    <source>
        <dbReference type="SAM" id="SignalP"/>
    </source>
</evidence>
<evidence type="ECO:0000259" key="10">
    <source>
        <dbReference type="Pfam" id="PF00060"/>
    </source>
</evidence>
<dbReference type="InterPro" id="IPR052192">
    <property type="entry name" value="Insect_Ionotropic_Sensory_Rcpt"/>
</dbReference>
<dbReference type="PANTHER" id="PTHR42643:SF24">
    <property type="entry name" value="IONOTROPIC RECEPTOR 60A"/>
    <property type="match status" value="1"/>
</dbReference>
<feature type="signal peptide" evidence="9">
    <location>
        <begin position="1"/>
        <end position="21"/>
    </location>
</feature>
<keyword evidence="7" id="KW-0325">Glycoprotein</keyword>
<evidence type="ECO:0000256" key="8">
    <source>
        <dbReference type="SAM" id="Phobius"/>
    </source>
</evidence>
<evidence type="ECO:0000256" key="1">
    <source>
        <dbReference type="ARBA" id="ARBA00004651"/>
    </source>
</evidence>
<dbReference type="InterPro" id="IPR001320">
    <property type="entry name" value="Iontro_rcpt_C"/>
</dbReference>
<dbReference type="GO" id="GO:0015276">
    <property type="term" value="F:ligand-gated monoatomic ion channel activity"/>
    <property type="evidence" value="ECO:0007669"/>
    <property type="project" value="InterPro"/>
</dbReference>
<evidence type="ECO:0000256" key="6">
    <source>
        <dbReference type="ARBA" id="ARBA00023170"/>
    </source>
</evidence>
<sequence length="627" mass="70649">MAVKHILQVWFLSAILAAASGLGGELAKYQTNPSSTNHKSHRQDVCDRYEKYRAGEIELKDALSGISLRPVFVSYEGDDEYIDSINPGITVELLDLVAERANFTWRKSFGVTEDAGKYNMTWTELLLWHIENYDISIEGWDHSVERMEHGVTYTEPWSDSSIILIDRRRNLRESNAVDPFNRTKPFEPAVWGMIALTVFLSALVYQLVEYLNGEREDRSLYQWFSDNLYLSFLNFSQNFEYAPTSLAGRIFGVSMTFWALVIMATYTANLASLFVDSRIEPVLVDSMEAAVVYNYGVCTVENTNLDFYIRDTYSKARRETRVDDSEVFKSLRNGECDLAATYASVWQKVQVIEEYNPQCDLVWVGEKIKSIKSGFAVVADAGDKCSSLVRHVVNLFLVEIVEEGILAALEQKYQALADDGICSYDEEDEDRRNRQLQSRNVPQQAKVLRGLQASSMHRVLSGAGTGATAAEGDSIDSDTLTLEQMAGTFFLHFGFMAVAVVVSCFTAYAQKNGWFMKEGQVAEKVINRTHGPIIGMPPPVNTYVVRNIHEEAMTADNNSCNEAPHVFSNEDHQPSWKTTHAELLQKQRSLEAKIGTVEDKIDSIEAKINMIIGVLRVQEYHAMDASV</sequence>
<organism evidence="11 12">
    <name type="scientific">Seminavis robusta</name>
    <dbReference type="NCBI Taxonomy" id="568900"/>
    <lineage>
        <taxon>Eukaryota</taxon>
        <taxon>Sar</taxon>
        <taxon>Stramenopiles</taxon>
        <taxon>Ochrophyta</taxon>
        <taxon>Bacillariophyta</taxon>
        <taxon>Bacillariophyceae</taxon>
        <taxon>Bacillariophycidae</taxon>
        <taxon>Naviculales</taxon>
        <taxon>Naviculaceae</taxon>
        <taxon>Seminavis</taxon>
    </lineage>
</organism>
<reference evidence="11" key="1">
    <citation type="submission" date="2020-06" db="EMBL/GenBank/DDBJ databases">
        <authorList>
            <consortium name="Plant Systems Biology data submission"/>
        </authorList>
    </citation>
    <scope>NUCLEOTIDE SEQUENCE</scope>
    <source>
        <strain evidence="11">D6</strain>
    </source>
</reference>
<dbReference type="EMBL" id="CAICTM010000576">
    <property type="protein sequence ID" value="CAB9513194.1"/>
    <property type="molecule type" value="Genomic_DNA"/>
</dbReference>
<keyword evidence="4 8" id="KW-1133">Transmembrane helix</keyword>
<feature type="chain" id="PRO_5040276645" evidence="9">
    <location>
        <begin position="22"/>
        <end position="627"/>
    </location>
</feature>
<protein>
    <submittedName>
        <fullName evidence="11">Receptor subunit 1</fullName>
    </submittedName>
</protein>
<keyword evidence="5 8" id="KW-0472">Membrane</keyword>
<feature type="transmembrane region" description="Helical" evidence="8">
    <location>
        <begin position="246"/>
        <end position="268"/>
    </location>
</feature>
<evidence type="ECO:0000256" key="2">
    <source>
        <dbReference type="ARBA" id="ARBA00022475"/>
    </source>
</evidence>